<organism evidence="13 14">
    <name type="scientific">Deinococcus cellulosilyticus (strain DSM 18568 / NBRC 106333 / KACC 11606 / 5516J-15)</name>
    <dbReference type="NCBI Taxonomy" id="1223518"/>
    <lineage>
        <taxon>Bacteria</taxon>
        <taxon>Thermotogati</taxon>
        <taxon>Deinococcota</taxon>
        <taxon>Deinococci</taxon>
        <taxon>Deinococcales</taxon>
        <taxon>Deinococcaceae</taxon>
        <taxon>Deinococcus</taxon>
    </lineage>
</organism>
<protein>
    <recommendedName>
        <fullName evidence="12">Peptidase M48 domain-containing protein</fullName>
    </recommendedName>
</protein>
<dbReference type="InterPro" id="IPR001915">
    <property type="entry name" value="Peptidase_M48"/>
</dbReference>
<feature type="transmembrane region" description="Helical" evidence="11">
    <location>
        <begin position="12"/>
        <end position="37"/>
    </location>
</feature>
<sequence length="483" mass="55442">MNRPLMSRALLALMLMIGFYALALGIGLFLLLLPVFLTLWSHSFNIGLIKIYILSFIGGAIIIWSILPRFERFQAPGLKLNLNEHLPLKRMLQDLSAKTGQKMPDEVYLIFENNAWVQENLGFLGLFRKRRMAVGLPLMHMLTEQEFKAVLAHEYGHYHGGDTRLGAFIYQTRSALFRTVQNMSDNFIGKIFIAYGNMYLKLTHGISRAQEYQADRFAASHTSAAAMTAALQKVGHLGGSFDHYWSSEVVPILNSGYKPPIMGGYYSYLEVPRIQDFWKNHYEQSNEEEHALQTHPSMHKRIEALGKLDPTPEPPSEQFALNLLRDPAQQELNLLKFLGGQEAFSKLQNIDWDTVGEQVWMPFWREASAKHRHLFVGQTLENITLQLLDDTRRFRLFESMRHPSDPQGDGYPWMVVRFLFAVGLYDLGWKVEARPGASVQFSKDEQVLCPLDDLTEMQNGENRGLWLENLRKAGMEHAILFKY</sequence>
<evidence type="ECO:0000256" key="4">
    <source>
        <dbReference type="ARBA" id="ARBA00022692"/>
    </source>
</evidence>
<reference evidence="13 14" key="1">
    <citation type="submission" date="2019-07" db="EMBL/GenBank/DDBJ databases">
        <title>Whole genome shotgun sequence of Deinococcus cellulosilyticus NBRC 106333.</title>
        <authorList>
            <person name="Hosoyama A."/>
            <person name="Uohara A."/>
            <person name="Ohji S."/>
            <person name="Ichikawa N."/>
        </authorList>
    </citation>
    <scope>NUCLEOTIDE SEQUENCE [LARGE SCALE GENOMIC DNA]</scope>
    <source>
        <strain evidence="13 14">NBRC 106333</strain>
    </source>
</reference>
<feature type="transmembrane region" description="Helical" evidence="11">
    <location>
        <begin position="49"/>
        <end position="67"/>
    </location>
</feature>
<accession>A0A511N4P3</accession>
<dbReference type="CDD" id="cd07328">
    <property type="entry name" value="M48_Ste24p_like"/>
    <property type="match status" value="1"/>
</dbReference>
<evidence type="ECO:0000313" key="14">
    <source>
        <dbReference type="Proteomes" id="UP000321306"/>
    </source>
</evidence>
<evidence type="ECO:0000256" key="1">
    <source>
        <dbReference type="ARBA" id="ARBA00001947"/>
    </source>
</evidence>
<keyword evidence="3" id="KW-0645">Protease</keyword>
<comment type="caution">
    <text evidence="13">The sequence shown here is derived from an EMBL/GenBank/DDBJ whole genome shotgun (WGS) entry which is preliminary data.</text>
</comment>
<evidence type="ECO:0000256" key="11">
    <source>
        <dbReference type="SAM" id="Phobius"/>
    </source>
</evidence>
<name>A0A511N4P3_DEIC1</name>
<evidence type="ECO:0000256" key="6">
    <source>
        <dbReference type="ARBA" id="ARBA00022801"/>
    </source>
</evidence>
<keyword evidence="8 11" id="KW-1133">Transmembrane helix</keyword>
<evidence type="ECO:0000256" key="3">
    <source>
        <dbReference type="ARBA" id="ARBA00022670"/>
    </source>
</evidence>
<keyword evidence="9" id="KW-0482">Metalloprotease</keyword>
<dbReference type="Proteomes" id="UP000321306">
    <property type="component" value="Unassembled WGS sequence"/>
</dbReference>
<evidence type="ECO:0000256" key="5">
    <source>
        <dbReference type="ARBA" id="ARBA00022723"/>
    </source>
</evidence>
<keyword evidence="6" id="KW-0378">Hydrolase</keyword>
<dbReference type="RefSeq" id="WP_146885697.1">
    <property type="nucleotide sequence ID" value="NZ_BJXB01000013.1"/>
</dbReference>
<gene>
    <name evidence="13" type="ORF">DC3_30820</name>
</gene>
<dbReference type="GO" id="GO:0046872">
    <property type="term" value="F:metal ion binding"/>
    <property type="evidence" value="ECO:0007669"/>
    <property type="project" value="UniProtKB-KW"/>
</dbReference>
<comment type="cofactor">
    <cofactor evidence="1">
        <name>Zn(2+)</name>
        <dbReference type="ChEBI" id="CHEBI:29105"/>
    </cofactor>
</comment>
<dbReference type="InterPro" id="IPR050083">
    <property type="entry name" value="HtpX_protease"/>
</dbReference>
<dbReference type="PANTHER" id="PTHR43221:SF2">
    <property type="entry name" value="PROTEASE HTPX HOMOLOG"/>
    <property type="match status" value="1"/>
</dbReference>
<keyword evidence="4 11" id="KW-0812">Transmembrane</keyword>
<dbReference type="PANTHER" id="PTHR43221">
    <property type="entry name" value="PROTEASE HTPX"/>
    <property type="match status" value="1"/>
</dbReference>
<dbReference type="GO" id="GO:0006508">
    <property type="term" value="P:proteolysis"/>
    <property type="evidence" value="ECO:0007669"/>
    <property type="project" value="UniProtKB-KW"/>
</dbReference>
<evidence type="ECO:0000256" key="2">
    <source>
        <dbReference type="ARBA" id="ARBA00022475"/>
    </source>
</evidence>
<keyword evidence="5" id="KW-0479">Metal-binding</keyword>
<proteinExistence type="predicted"/>
<evidence type="ECO:0000259" key="12">
    <source>
        <dbReference type="Pfam" id="PF01435"/>
    </source>
</evidence>
<dbReference type="EMBL" id="BJXB01000013">
    <property type="protein sequence ID" value="GEM47447.1"/>
    <property type="molecule type" value="Genomic_DNA"/>
</dbReference>
<dbReference type="Gene3D" id="3.30.2010.10">
    <property type="entry name" value="Metalloproteases ('zincins'), catalytic domain"/>
    <property type="match status" value="1"/>
</dbReference>
<evidence type="ECO:0000256" key="7">
    <source>
        <dbReference type="ARBA" id="ARBA00022833"/>
    </source>
</evidence>
<dbReference type="OrthoDB" id="9789270at2"/>
<feature type="domain" description="Peptidase M48" evidence="12">
    <location>
        <begin position="88"/>
        <end position="307"/>
    </location>
</feature>
<dbReference type="AlphaFoldDB" id="A0A511N4P3"/>
<evidence type="ECO:0000256" key="8">
    <source>
        <dbReference type="ARBA" id="ARBA00022989"/>
    </source>
</evidence>
<keyword evidence="2" id="KW-1003">Cell membrane</keyword>
<evidence type="ECO:0000313" key="13">
    <source>
        <dbReference type="EMBL" id="GEM47447.1"/>
    </source>
</evidence>
<keyword evidence="14" id="KW-1185">Reference proteome</keyword>
<dbReference type="GO" id="GO:0004222">
    <property type="term" value="F:metalloendopeptidase activity"/>
    <property type="evidence" value="ECO:0007669"/>
    <property type="project" value="InterPro"/>
</dbReference>
<evidence type="ECO:0000256" key="9">
    <source>
        <dbReference type="ARBA" id="ARBA00023049"/>
    </source>
</evidence>
<keyword evidence="7" id="KW-0862">Zinc</keyword>
<keyword evidence="10 11" id="KW-0472">Membrane</keyword>
<dbReference type="Pfam" id="PF01435">
    <property type="entry name" value="Peptidase_M48"/>
    <property type="match status" value="1"/>
</dbReference>
<evidence type="ECO:0000256" key="10">
    <source>
        <dbReference type="ARBA" id="ARBA00023136"/>
    </source>
</evidence>